<comment type="caution">
    <text evidence="7">The sequence shown here is derived from an EMBL/GenBank/DDBJ whole genome shotgun (WGS) entry which is preliminary data.</text>
</comment>
<evidence type="ECO:0000313" key="8">
    <source>
        <dbReference type="Proteomes" id="UP000246278"/>
    </source>
</evidence>
<feature type="domain" description="Mechanosensitive ion channel MscS" evidence="6">
    <location>
        <begin position="99"/>
        <end position="162"/>
    </location>
</feature>
<sequence>MKAILDTGISSNIIATAIAFVIYAVLQIATAKSLKRYGQELQFPDQRVFYIKKFFKVFYVTTLLTSIVLIWGIDLQAALVILSSLFAVVGVGLFANWSILSNITASFIIFFTAPYKIGDTIRIVEGDEGTEGRIEDIKLFYLKIRDSKGQIVSYPNNLIMQKPTIIVTSE</sequence>
<accession>A0A317T4G9</accession>
<keyword evidence="2 5" id="KW-0812">Transmembrane</keyword>
<dbReference type="PANTHER" id="PTHR30221">
    <property type="entry name" value="SMALL-CONDUCTANCE MECHANOSENSITIVE CHANNEL"/>
    <property type="match status" value="1"/>
</dbReference>
<reference evidence="8" key="1">
    <citation type="submission" date="2017-10" db="EMBL/GenBank/DDBJ databases">
        <authorList>
            <person name="Gaisin V.A."/>
            <person name="Rysina M.S."/>
            <person name="Grouzdev D.S."/>
        </authorList>
    </citation>
    <scope>NUCLEOTIDE SEQUENCE [LARGE SCALE GENOMIC DNA]</scope>
    <source>
        <strain evidence="8">V1</strain>
    </source>
</reference>
<keyword evidence="8" id="KW-1185">Reference proteome</keyword>
<dbReference type="InterPro" id="IPR010920">
    <property type="entry name" value="LSM_dom_sf"/>
</dbReference>
<dbReference type="GO" id="GO:0008381">
    <property type="term" value="F:mechanosensitive monoatomic ion channel activity"/>
    <property type="evidence" value="ECO:0007669"/>
    <property type="project" value="InterPro"/>
</dbReference>
<evidence type="ECO:0000256" key="2">
    <source>
        <dbReference type="ARBA" id="ARBA00022692"/>
    </source>
</evidence>
<feature type="transmembrane region" description="Helical" evidence="5">
    <location>
        <begin position="54"/>
        <end position="73"/>
    </location>
</feature>
<dbReference type="InterPro" id="IPR023408">
    <property type="entry name" value="MscS_beta-dom_sf"/>
</dbReference>
<dbReference type="OrthoDB" id="5705501at2"/>
<dbReference type="PANTHER" id="PTHR30221:SF8">
    <property type="entry name" value="SMALL-CONDUCTANCE MECHANOSENSITIVE CHANNEL"/>
    <property type="match status" value="1"/>
</dbReference>
<proteinExistence type="predicted"/>
<evidence type="ECO:0000259" key="6">
    <source>
        <dbReference type="Pfam" id="PF00924"/>
    </source>
</evidence>
<evidence type="ECO:0000256" key="1">
    <source>
        <dbReference type="ARBA" id="ARBA00004370"/>
    </source>
</evidence>
<dbReference type="EMBL" id="PDNZ01000010">
    <property type="protein sequence ID" value="PWW81090.1"/>
    <property type="molecule type" value="Genomic_DNA"/>
</dbReference>
<dbReference type="Pfam" id="PF00924">
    <property type="entry name" value="MS_channel_2nd"/>
    <property type="match status" value="1"/>
</dbReference>
<evidence type="ECO:0000256" key="5">
    <source>
        <dbReference type="SAM" id="Phobius"/>
    </source>
</evidence>
<dbReference type="InterPro" id="IPR006685">
    <property type="entry name" value="MscS_channel_2nd"/>
</dbReference>
<evidence type="ECO:0000256" key="4">
    <source>
        <dbReference type="ARBA" id="ARBA00023136"/>
    </source>
</evidence>
<evidence type="ECO:0000256" key="3">
    <source>
        <dbReference type="ARBA" id="ARBA00022989"/>
    </source>
</evidence>
<dbReference type="Gene3D" id="2.30.30.60">
    <property type="match status" value="1"/>
</dbReference>
<comment type="subcellular location">
    <subcellularLocation>
        <location evidence="1">Membrane</location>
    </subcellularLocation>
</comment>
<dbReference type="Proteomes" id="UP000246278">
    <property type="component" value="Unassembled WGS sequence"/>
</dbReference>
<dbReference type="AlphaFoldDB" id="A0A317T4G9"/>
<dbReference type="GO" id="GO:0016020">
    <property type="term" value="C:membrane"/>
    <property type="evidence" value="ECO:0007669"/>
    <property type="project" value="UniProtKB-SubCell"/>
</dbReference>
<keyword evidence="3 5" id="KW-1133">Transmembrane helix</keyword>
<feature type="transmembrane region" description="Helical" evidence="5">
    <location>
        <begin position="79"/>
        <end position="100"/>
    </location>
</feature>
<dbReference type="InterPro" id="IPR045275">
    <property type="entry name" value="MscS_archaea/bacteria_type"/>
</dbReference>
<protein>
    <recommendedName>
        <fullName evidence="6">Mechanosensitive ion channel MscS domain-containing protein</fullName>
    </recommendedName>
</protein>
<evidence type="ECO:0000313" key="7">
    <source>
        <dbReference type="EMBL" id="PWW81090.1"/>
    </source>
</evidence>
<dbReference type="SUPFAM" id="SSF50182">
    <property type="entry name" value="Sm-like ribonucleoproteins"/>
    <property type="match status" value="1"/>
</dbReference>
<keyword evidence="4 5" id="KW-0472">Membrane</keyword>
<dbReference type="Gene3D" id="1.10.287.1260">
    <property type="match status" value="1"/>
</dbReference>
<feature type="transmembrane region" description="Helical" evidence="5">
    <location>
        <begin position="12"/>
        <end position="34"/>
    </location>
</feature>
<organism evidence="7 8">
    <name type="scientific">Prosthecochloris marina</name>
    <dbReference type="NCBI Taxonomy" id="2017681"/>
    <lineage>
        <taxon>Bacteria</taxon>
        <taxon>Pseudomonadati</taxon>
        <taxon>Chlorobiota</taxon>
        <taxon>Chlorobiia</taxon>
        <taxon>Chlorobiales</taxon>
        <taxon>Chlorobiaceae</taxon>
        <taxon>Prosthecochloris</taxon>
    </lineage>
</organism>
<dbReference type="RefSeq" id="WP_146204172.1">
    <property type="nucleotide sequence ID" value="NZ_PDNZ01000010.1"/>
</dbReference>
<gene>
    <name evidence="7" type="ORF">CR164_11945</name>
</gene>
<name>A0A317T4G9_9CHLB</name>